<organism evidence="1 2">
    <name type="scientific">Entomophthora muscae</name>
    <dbReference type="NCBI Taxonomy" id="34485"/>
    <lineage>
        <taxon>Eukaryota</taxon>
        <taxon>Fungi</taxon>
        <taxon>Fungi incertae sedis</taxon>
        <taxon>Zoopagomycota</taxon>
        <taxon>Entomophthoromycotina</taxon>
        <taxon>Entomophthoromycetes</taxon>
        <taxon>Entomophthorales</taxon>
        <taxon>Entomophthoraceae</taxon>
        <taxon>Entomophthora</taxon>
    </lineage>
</organism>
<dbReference type="Proteomes" id="UP001165960">
    <property type="component" value="Unassembled WGS sequence"/>
</dbReference>
<dbReference type="EMBL" id="QTSX02001421">
    <property type="protein sequence ID" value="KAJ9082945.1"/>
    <property type="molecule type" value="Genomic_DNA"/>
</dbReference>
<gene>
    <name evidence="1" type="ORF">DSO57_1000241</name>
</gene>
<evidence type="ECO:0000313" key="1">
    <source>
        <dbReference type="EMBL" id="KAJ9082945.1"/>
    </source>
</evidence>
<name>A0ACC2U7E0_9FUNG</name>
<accession>A0ACC2U7E0</accession>
<evidence type="ECO:0000313" key="2">
    <source>
        <dbReference type="Proteomes" id="UP001165960"/>
    </source>
</evidence>
<reference evidence="1" key="1">
    <citation type="submission" date="2022-04" db="EMBL/GenBank/DDBJ databases">
        <title>Genome of the entomopathogenic fungus Entomophthora muscae.</title>
        <authorList>
            <person name="Elya C."/>
            <person name="Lovett B.R."/>
            <person name="Lee E."/>
            <person name="Macias A.M."/>
            <person name="Hajek A.E."/>
            <person name="De Bivort B.L."/>
            <person name="Kasson M.T."/>
            <person name="De Fine Licht H.H."/>
            <person name="Stajich J.E."/>
        </authorList>
    </citation>
    <scope>NUCLEOTIDE SEQUENCE</scope>
    <source>
        <strain evidence="1">Berkeley</strain>
    </source>
</reference>
<sequence length="467" mass="53422">MSFLSETQDAPICSLSNKQFLEAYKEGPEFRRVECLQFGPSIDFAEKNLSRFLGVKELQFLDGFKHAFNILSHKTLPREMIFQISLAAPGLLMGDTDTLYLLKFPQLRKLEILGSNKHQPKRLSELLQNLCIFTKLLYLRLESFPLDGTINVPYSLTLKYLRMDLVGTFFDFNLLNIFFPVLQELELYYSQDPSGHPVTGTLRVLNFPNLKDLTLKNLRPLSNIVRDPFAEKFHFFSPFEGKKWKTVTQLSIDFLTMASFAALNETFENISTFNIVVGKMDFQMLPGKTTESLPHQATSVTIEAQKFGLVDLYDPNPFYEHATHLILKLEEFDLRTLSMLTTLECLKDLSLILVKLSDGSFSLNHPELAESKELQPAAHTLNDDNLILRDSYPPSEIDDSDYSADCDGTFETLEVLRVTYPSRMHQFIVWIAFQSPYLHTLITNESLHPVTEEICLTQAPSLSIHVH</sequence>
<proteinExistence type="predicted"/>
<protein>
    <submittedName>
        <fullName evidence="1">Uncharacterized protein</fullName>
    </submittedName>
</protein>
<comment type="caution">
    <text evidence="1">The sequence shown here is derived from an EMBL/GenBank/DDBJ whole genome shotgun (WGS) entry which is preliminary data.</text>
</comment>
<keyword evidence="2" id="KW-1185">Reference proteome</keyword>